<dbReference type="InterPro" id="IPR051970">
    <property type="entry name" value="TEL2_Regulation"/>
</dbReference>
<evidence type="ECO:0000313" key="4">
    <source>
        <dbReference type="EMBL" id="CAE0410009.1"/>
    </source>
</evidence>
<evidence type="ECO:0000256" key="1">
    <source>
        <dbReference type="ARBA" id="ARBA00006133"/>
    </source>
</evidence>
<dbReference type="Pfam" id="PF10193">
    <property type="entry name" value="Telomere_reg-2"/>
    <property type="match status" value="1"/>
</dbReference>
<dbReference type="GO" id="GO:0042162">
    <property type="term" value="F:telomeric DNA binding"/>
    <property type="evidence" value="ECO:0007669"/>
    <property type="project" value="TreeGrafter"/>
</dbReference>
<dbReference type="AlphaFoldDB" id="A0A7S3P3F2"/>
<dbReference type="GO" id="GO:0051083">
    <property type="term" value="P:'de novo' cotranslational protein folding"/>
    <property type="evidence" value="ECO:0007669"/>
    <property type="project" value="TreeGrafter"/>
</dbReference>
<comment type="similarity">
    <text evidence="1">Belongs to the TEL2 family.</text>
</comment>
<dbReference type="InterPro" id="IPR019337">
    <property type="entry name" value="Telomere_length_regulation_dom"/>
</dbReference>
<dbReference type="PANTHER" id="PTHR15830">
    <property type="entry name" value="TELOMERE LENGTH REGULATION PROTEIN TEL2 FAMILY MEMBER"/>
    <property type="match status" value="1"/>
</dbReference>
<dbReference type="InterPro" id="IPR038528">
    <property type="entry name" value="TEL2_C_sf"/>
</dbReference>
<dbReference type="PANTHER" id="PTHR15830:SF10">
    <property type="entry name" value="TELOMERE LENGTH REGULATION PROTEIN TEL2 HOMOLOG"/>
    <property type="match status" value="1"/>
</dbReference>
<protein>
    <recommendedName>
        <fullName evidence="3">Telomere length regulation protein conserved domain-containing protein</fullName>
    </recommendedName>
</protein>
<accession>A0A7S3P3F2</accession>
<dbReference type="EMBL" id="HBIM01008933">
    <property type="protein sequence ID" value="CAE0410009.1"/>
    <property type="molecule type" value="Transcribed_RNA"/>
</dbReference>
<feature type="domain" description="Telomere length regulation protein conserved" evidence="3">
    <location>
        <begin position="599"/>
        <end position="710"/>
    </location>
</feature>
<evidence type="ECO:0000256" key="2">
    <source>
        <dbReference type="SAM" id="MobiDB-lite"/>
    </source>
</evidence>
<gene>
    <name evidence="4" type="ORF">ACOF00016_LOCUS7568</name>
</gene>
<name>A0A7S3P3F2_9STRA</name>
<evidence type="ECO:0000259" key="3">
    <source>
        <dbReference type="Pfam" id="PF10193"/>
    </source>
</evidence>
<feature type="compositionally biased region" description="Basic and acidic residues" evidence="2">
    <location>
        <begin position="503"/>
        <end position="525"/>
    </location>
</feature>
<dbReference type="InterPro" id="IPR016024">
    <property type="entry name" value="ARM-type_fold"/>
</dbReference>
<dbReference type="GO" id="GO:0005829">
    <property type="term" value="C:cytosol"/>
    <property type="evidence" value="ECO:0007669"/>
    <property type="project" value="TreeGrafter"/>
</dbReference>
<feature type="region of interest" description="Disordered" evidence="2">
    <location>
        <begin position="503"/>
        <end position="596"/>
    </location>
</feature>
<sequence length="925" mass="103101">MAMAVGIDDLLKEIEKATTQQEQCQTLLRLQECLQLDNHDTGNEDADSCANDKKKNETAAVQFLLQRMVPIDSNVYAFVQDVLSACSRLLVWDMALDTLHALARQRPTTGGRLTAQQQQSSSFTPLVPTACLETTCKALLRLLFSPPVAPPPGDNDHDHDDDTTKLPFVVQVVLMTPTKSSTAEQRRECLTLWIQSVLRLPLLVANACDTQRRGLPRIWITTTNHDRGFYGRLLKQAMDVQSQSSSLLRQEQQAVVEEYALLLMTTLIRQRGATETVARVFSALHKTAFAKQDHLLRLISFLSQEHYLSPRQCATLWKAFWQCSQSSPKSSSPSDWGMASGRVLLASHAVQEATIHEMLFHTPTTTQTEIHGLVQVLLSLEQGAAAEMDEEESDDEIQAVTDPPEWTYGQCTLARHATLVARQWSSKSYIRQTDPSLQLLAGQFLEMALVALRGIDLSAPLVLHIVDGVSPRLESLQPMVRQNGMRVAEAMAHVLGQDLSFDELRKEDNTEQSRIEEKKHNEKEILGSAKQSPHRRQRQKLQSNDTSAKHVSGKDANGSGEDSDESNGDDESVWDDCDEDFQPYDLEDDEEDLRETARPTYLRDCLDLLRTPESEDFARSHHETALQELPALVHARPIDLVDVAPSLAMQVLRMENKFNLDEFGGMVSSCLVALVVEQPMSVGETLINEIFREGSLADRLKSLGSLGEGAYELSGYKDQEENKAKLESTQRLLNSGSKISGRRTFVPDSVVDSVSSERTRRWGKKEIAKTVVNRFSTVAPMWFYALLRNFIKRREDAVLWGGSVGSMLLSKLLLSLAMIVELSGRGRSTETMAKDLFDCVWGFHQAEISEVRIASLCAVTAALSNMQDDMLLQILYEERAGNLSSSLKQIVTQDPDQECRNVAATIAKNVARALESMGPLLIPAA</sequence>
<feature type="compositionally biased region" description="Acidic residues" evidence="2">
    <location>
        <begin position="561"/>
        <end position="593"/>
    </location>
</feature>
<dbReference type="Gene3D" id="1.25.40.720">
    <property type="entry name" value="Telomere length regulation protein 2, C-terminal domain"/>
    <property type="match status" value="2"/>
</dbReference>
<reference evidence="4" key="1">
    <citation type="submission" date="2021-01" db="EMBL/GenBank/DDBJ databases">
        <authorList>
            <person name="Corre E."/>
            <person name="Pelletier E."/>
            <person name="Niang G."/>
            <person name="Scheremetjew M."/>
            <person name="Finn R."/>
            <person name="Kale V."/>
            <person name="Holt S."/>
            <person name="Cochrane G."/>
            <person name="Meng A."/>
            <person name="Brown T."/>
            <person name="Cohen L."/>
        </authorList>
    </citation>
    <scope>NUCLEOTIDE SEQUENCE</scope>
    <source>
        <strain evidence="4">CCMP127</strain>
    </source>
</reference>
<organism evidence="4">
    <name type="scientific">Amphora coffeiformis</name>
    <dbReference type="NCBI Taxonomy" id="265554"/>
    <lineage>
        <taxon>Eukaryota</taxon>
        <taxon>Sar</taxon>
        <taxon>Stramenopiles</taxon>
        <taxon>Ochrophyta</taxon>
        <taxon>Bacillariophyta</taxon>
        <taxon>Bacillariophyceae</taxon>
        <taxon>Bacillariophycidae</taxon>
        <taxon>Thalassiophysales</taxon>
        <taxon>Catenulaceae</taxon>
        <taxon>Amphora</taxon>
    </lineage>
</organism>
<dbReference type="SUPFAM" id="SSF48371">
    <property type="entry name" value="ARM repeat"/>
    <property type="match status" value="1"/>
</dbReference>
<proteinExistence type="inferred from homology"/>
<dbReference type="GO" id="GO:0051879">
    <property type="term" value="F:Hsp90 protein binding"/>
    <property type="evidence" value="ECO:0007669"/>
    <property type="project" value="TreeGrafter"/>
</dbReference>